<organism evidence="2 3">
    <name type="scientific">Lentzea guizhouensis</name>
    <dbReference type="NCBI Taxonomy" id="1586287"/>
    <lineage>
        <taxon>Bacteria</taxon>
        <taxon>Bacillati</taxon>
        <taxon>Actinomycetota</taxon>
        <taxon>Actinomycetes</taxon>
        <taxon>Pseudonocardiales</taxon>
        <taxon>Pseudonocardiaceae</taxon>
        <taxon>Lentzea</taxon>
    </lineage>
</organism>
<feature type="domain" description="NB-ARC" evidence="1">
    <location>
        <begin position="43"/>
        <end position="154"/>
    </location>
</feature>
<dbReference type="AlphaFoldDB" id="A0A1B2HDW5"/>
<dbReference type="Pfam" id="PF00931">
    <property type="entry name" value="NB-ARC"/>
    <property type="match status" value="1"/>
</dbReference>
<dbReference type="InterPro" id="IPR002182">
    <property type="entry name" value="NB-ARC"/>
</dbReference>
<dbReference type="PANTHER" id="PTHR47691">
    <property type="entry name" value="REGULATOR-RELATED"/>
    <property type="match status" value="1"/>
</dbReference>
<dbReference type="SUPFAM" id="SSF48452">
    <property type="entry name" value="TPR-like"/>
    <property type="match status" value="1"/>
</dbReference>
<dbReference type="PANTHER" id="PTHR47691:SF3">
    <property type="entry name" value="HTH-TYPE TRANSCRIPTIONAL REGULATOR RV0890C-RELATED"/>
    <property type="match status" value="1"/>
</dbReference>
<name>A0A1B2HDW5_9PSEU</name>
<dbReference type="GO" id="GO:0043531">
    <property type="term" value="F:ADP binding"/>
    <property type="evidence" value="ECO:0007669"/>
    <property type="project" value="InterPro"/>
</dbReference>
<accession>A0A1B2HDW5</accession>
<gene>
    <name evidence="2" type="ORF">BBK82_07295</name>
</gene>
<dbReference type="Proteomes" id="UP000093053">
    <property type="component" value="Chromosome"/>
</dbReference>
<evidence type="ECO:0000313" key="2">
    <source>
        <dbReference type="EMBL" id="ANZ35917.1"/>
    </source>
</evidence>
<dbReference type="KEGG" id="led:BBK82_07295"/>
<evidence type="ECO:0000259" key="1">
    <source>
        <dbReference type="Pfam" id="PF00931"/>
    </source>
</evidence>
<reference evidence="2 3" key="1">
    <citation type="submission" date="2016-07" db="EMBL/GenBank/DDBJ databases">
        <title>Complete genome sequence of the Lentzea guizhouensis DHS C013.</title>
        <authorList>
            <person name="Cao C."/>
        </authorList>
    </citation>
    <scope>NUCLEOTIDE SEQUENCE [LARGE SCALE GENOMIC DNA]</scope>
    <source>
        <strain evidence="2 3">DHS C013</strain>
    </source>
</reference>
<evidence type="ECO:0000313" key="3">
    <source>
        <dbReference type="Proteomes" id="UP000093053"/>
    </source>
</evidence>
<dbReference type="EMBL" id="CP016793">
    <property type="protein sequence ID" value="ANZ35917.1"/>
    <property type="molecule type" value="Genomic_DNA"/>
</dbReference>
<dbReference type="InterPro" id="IPR027417">
    <property type="entry name" value="P-loop_NTPase"/>
</dbReference>
<dbReference type="Gene3D" id="3.40.50.300">
    <property type="entry name" value="P-loop containing nucleotide triphosphate hydrolases"/>
    <property type="match status" value="1"/>
</dbReference>
<dbReference type="SUPFAM" id="SSF52540">
    <property type="entry name" value="P-loop containing nucleoside triphosphate hydrolases"/>
    <property type="match status" value="1"/>
</dbReference>
<dbReference type="InterPro" id="IPR011990">
    <property type="entry name" value="TPR-like_helical_dom_sf"/>
</dbReference>
<dbReference type="STRING" id="1586287.BBK82_07295"/>
<dbReference type="PRINTS" id="PR00364">
    <property type="entry name" value="DISEASERSIST"/>
</dbReference>
<keyword evidence="3" id="KW-1185">Reference proteome</keyword>
<proteinExistence type="predicted"/>
<dbReference type="Gene3D" id="1.25.40.10">
    <property type="entry name" value="Tetratricopeptide repeat domain"/>
    <property type="match status" value="1"/>
</dbReference>
<sequence length="642" mass="69819">MAAPRLLPPEPRLFVDRVDEFVALDQALGDALERGVPLLAVRTGLPGVGKTTLAVKWAYHVRDRFPDGQLYYELGGSVEPGPVPASDVLRDILVQLGVDEERVPHHEHERAAVVRSLTADKRILLVLDDAFSAAQVMALLPSSPTCAVVVTSRKWLDDPAWAYVDRAVLEPLAAEFATELLNEASGLDLGAEEAAVKRLVSACAGLPLALEVVAGQLRRPRRRIADVVEAVLAGKGAVASIETVLDVAYRDLAPQLAQAYRRLALHPGPDFGVPVAAAMLGVPPREGRAQLDELVDVNLLSPVGTDRYRFHPLVAAHARDWSAAGSTVAECDEVRGRVVAWYVDRAISLARSLSQRWWTDFERFERVDPAFGGPDAAALARRGFQAEHLNLLAALLQADDEKKHADVLALGDALWPWLYNTDRSVDLDLVQRRAVGAAEALGDRVAVMRMRNQFGSAFEMRGELAEAKHEFRTSLEIARELQHVLGQQSNLEWLGILLEQEGELRRALEHLEASADAARQIEDPVQRARAMALGAMHTGRVLVKVGHFTEAIPLSQNAMAYFTEHSDDVNKARCLDLLGRAELGLGRPAVARLLAEQAVEVSAESGPLSLHIAALRTLADVEDACGDEVAATLHRAQAAELS</sequence>
<protein>
    <recommendedName>
        <fullName evidence="1">NB-ARC domain-containing protein</fullName>
    </recommendedName>
</protein>